<protein>
    <submittedName>
        <fullName evidence="2">Helix-turn-helix transcriptional regulator</fullName>
    </submittedName>
</protein>
<dbReference type="InterPro" id="IPR010982">
    <property type="entry name" value="Lambda_DNA-bd_dom_sf"/>
</dbReference>
<dbReference type="RefSeq" id="WP_186998965.1">
    <property type="nucleotide sequence ID" value="NZ_JACRWH010000017.1"/>
</dbReference>
<evidence type="ECO:0000313" key="3">
    <source>
        <dbReference type="Proteomes" id="UP000649075"/>
    </source>
</evidence>
<keyword evidence="3" id="KW-1185">Reference proteome</keyword>
<dbReference type="Gene3D" id="1.10.260.40">
    <property type="entry name" value="lambda repressor-like DNA-binding domains"/>
    <property type="match status" value="1"/>
</dbReference>
<dbReference type="PROSITE" id="PS50943">
    <property type="entry name" value="HTH_CROC1"/>
    <property type="match status" value="1"/>
</dbReference>
<sequence>MRCIEDDLELQDRMTYVRKHFGSRLKYLIKLRGYKVAPFAKELGWSKDTLYKYFRGEIFPKKEYLDLLLDKLNLNLNVFMYDTFLLDKKWMYWNSDDSELIEDIDFNVVNGVKFGVVDELEELNIMLDFIRQNAASLKSEDLHNILYLVRKANDYIFKIYTENTDWELLDSGDSK</sequence>
<dbReference type="InterPro" id="IPR001387">
    <property type="entry name" value="Cro/C1-type_HTH"/>
</dbReference>
<reference evidence="2 3" key="1">
    <citation type="submission" date="2020-08" db="EMBL/GenBank/DDBJ databases">
        <authorList>
            <person name="Liu C."/>
            <person name="Sun Q."/>
        </authorList>
    </citation>
    <scope>NUCLEOTIDE SEQUENCE [LARGE SCALE GENOMIC DNA]</scope>
    <source>
        <strain evidence="2 3">L34</strain>
    </source>
</reference>
<dbReference type="SUPFAM" id="SSF47413">
    <property type="entry name" value="lambda repressor-like DNA-binding domains"/>
    <property type="match status" value="1"/>
</dbReference>
<organism evidence="2 3">
    <name type="scientific">Holdemanella hominis</name>
    <dbReference type="NCBI Taxonomy" id="2764327"/>
    <lineage>
        <taxon>Bacteria</taxon>
        <taxon>Bacillati</taxon>
        <taxon>Bacillota</taxon>
        <taxon>Erysipelotrichia</taxon>
        <taxon>Erysipelotrichales</taxon>
        <taxon>Erysipelotrichaceae</taxon>
        <taxon>Holdemanella</taxon>
    </lineage>
</organism>
<accession>A0ABR7KHN0</accession>
<dbReference type="Pfam" id="PF01381">
    <property type="entry name" value="HTH_3"/>
    <property type="match status" value="1"/>
</dbReference>
<evidence type="ECO:0000259" key="1">
    <source>
        <dbReference type="PROSITE" id="PS50943"/>
    </source>
</evidence>
<gene>
    <name evidence="2" type="ORF">H8911_05710</name>
</gene>
<name>A0ABR7KHN0_9FIRM</name>
<dbReference type="EMBL" id="JACRWH010000017">
    <property type="protein sequence ID" value="MBC6012241.1"/>
    <property type="molecule type" value="Genomic_DNA"/>
</dbReference>
<proteinExistence type="predicted"/>
<dbReference type="CDD" id="cd00093">
    <property type="entry name" value="HTH_XRE"/>
    <property type="match status" value="1"/>
</dbReference>
<dbReference type="SMART" id="SM00530">
    <property type="entry name" value="HTH_XRE"/>
    <property type="match status" value="1"/>
</dbReference>
<comment type="caution">
    <text evidence="2">The sequence shown here is derived from an EMBL/GenBank/DDBJ whole genome shotgun (WGS) entry which is preliminary data.</text>
</comment>
<dbReference type="Proteomes" id="UP000649075">
    <property type="component" value="Unassembled WGS sequence"/>
</dbReference>
<feature type="domain" description="HTH cro/C1-type" evidence="1">
    <location>
        <begin position="25"/>
        <end position="79"/>
    </location>
</feature>
<evidence type="ECO:0000313" key="2">
    <source>
        <dbReference type="EMBL" id="MBC6012241.1"/>
    </source>
</evidence>